<dbReference type="InterPro" id="IPR037522">
    <property type="entry name" value="HD_GYP_dom"/>
</dbReference>
<dbReference type="eggNOG" id="COG2206">
    <property type="taxonomic scope" value="Bacteria"/>
</dbReference>
<dbReference type="AlphaFoldDB" id="A0A1I7KQC0"/>
<reference evidence="3" key="1">
    <citation type="submission" date="2016-10" db="EMBL/GenBank/DDBJ databases">
        <authorList>
            <person name="Varghese N."/>
        </authorList>
    </citation>
    <scope>NUCLEOTIDE SEQUENCE [LARGE SCALE GENOMIC DNA]</scope>
    <source>
        <strain evidence="3">DSM 17980</strain>
    </source>
</reference>
<accession>A0A1I7KQC0</accession>
<evidence type="ECO:0000313" key="3">
    <source>
        <dbReference type="Proteomes" id="UP000183508"/>
    </source>
</evidence>
<proteinExistence type="predicted"/>
<dbReference type="SUPFAM" id="SSF109604">
    <property type="entry name" value="HD-domain/PDEase-like"/>
    <property type="match status" value="1"/>
</dbReference>
<name>A0A1I7KQC0_9BACL</name>
<dbReference type="CDD" id="cd00077">
    <property type="entry name" value="HDc"/>
    <property type="match status" value="1"/>
</dbReference>
<dbReference type="PANTHER" id="PTHR43155:SF2">
    <property type="entry name" value="CYCLIC DI-GMP PHOSPHODIESTERASE PA4108"/>
    <property type="match status" value="1"/>
</dbReference>
<dbReference type="OrthoDB" id="9759601at2"/>
<dbReference type="Pfam" id="PF13487">
    <property type="entry name" value="HD_5"/>
    <property type="match status" value="1"/>
</dbReference>
<dbReference type="PANTHER" id="PTHR43155">
    <property type="entry name" value="CYCLIC DI-GMP PHOSPHODIESTERASE PA4108-RELATED"/>
    <property type="match status" value="1"/>
</dbReference>
<protein>
    <submittedName>
        <fullName evidence="2">HD-GYP domain, c-di-GMP phosphodiesterase class II (Or its inactivated variant)</fullName>
    </submittedName>
</protein>
<dbReference type="InterPro" id="IPR003607">
    <property type="entry name" value="HD/PDEase_dom"/>
</dbReference>
<dbReference type="STRING" id="392015.SAMN05421543_1188"/>
<sequence length="360" mass="39901">MRWVSLRTIEPNRILARHILDERGRVLLARGVTLTPHWVDRLLALGISSVCIEDDRTDDIEPAEPITPEMRQRVLAATYDTLTELASPPSPHRIRPSRVRGRLRPLVEEIIAQLRDLGQVGQHFGNVYLTDGELYHHSVNVTLYALGLGIGLRLSHDDLVNLGLGTLLHDVGKLRVPKSILKKPGRLTDEEYETVKLHTVYGYELLQETGELASASTIIALHHHERIDGSGYPHGRVGADTHLFARIAAVADVYEALTANRVYRPGYLPHDAYEMLLAGNGTLFDSRVIETFIRTIAVYPVGMTVRLSNGFKGVVVHSTGRQTHRPVVRLLEGPTGEPVQPPVDLDLAKELSVAIVGCEV</sequence>
<dbReference type="PROSITE" id="PS51832">
    <property type="entry name" value="HD_GYP"/>
    <property type="match status" value="1"/>
</dbReference>
<dbReference type="Gene3D" id="1.10.3210.10">
    <property type="entry name" value="Hypothetical protein af1432"/>
    <property type="match status" value="1"/>
</dbReference>
<feature type="domain" description="HD-GYP" evidence="1">
    <location>
        <begin position="112"/>
        <end position="308"/>
    </location>
</feature>
<dbReference type="SMART" id="SM00471">
    <property type="entry name" value="HDc"/>
    <property type="match status" value="1"/>
</dbReference>
<dbReference type="EMBL" id="FPBV01000018">
    <property type="protein sequence ID" value="SFU99609.1"/>
    <property type="molecule type" value="Genomic_DNA"/>
</dbReference>
<keyword evidence="3" id="KW-1185">Reference proteome</keyword>
<evidence type="ECO:0000259" key="1">
    <source>
        <dbReference type="PROSITE" id="PS51832"/>
    </source>
</evidence>
<organism evidence="2 3">
    <name type="scientific">Alicyclobacillus macrosporangiidus</name>
    <dbReference type="NCBI Taxonomy" id="392015"/>
    <lineage>
        <taxon>Bacteria</taxon>
        <taxon>Bacillati</taxon>
        <taxon>Bacillota</taxon>
        <taxon>Bacilli</taxon>
        <taxon>Bacillales</taxon>
        <taxon>Alicyclobacillaceae</taxon>
        <taxon>Alicyclobacillus</taxon>
    </lineage>
</organism>
<gene>
    <name evidence="2" type="ORF">SAMN05421543_1188</name>
</gene>
<dbReference type="Proteomes" id="UP000183508">
    <property type="component" value="Unassembled WGS sequence"/>
</dbReference>
<evidence type="ECO:0000313" key="2">
    <source>
        <dbReference type="EMBL" id="SFU99609.1"/>
    </source>
</evidence>